<dbReference type="EMBL" id="CM018031">
    <property type="protein sequence ID" value="KAA8550121.1"/>
    <property type="molecule type" value="Genomic_DNA"/>
</dbReference>
<feature type="region of interest" description="Disordered" evidence="1">
    <location>
        <begin position="80"/>
        <end position="137"/>
    </location>
</feature>
<feature type="region of interest" description="Disordered" evidence="1">
    <location>
        <begin position="1"/>
        <end position="31"/>
    </location>
</feature>
<feature type="compositionally biased region" description="Basic and acidic residues" evidence="1">
    <location>
        <begin position="92"/>
        <end position="105"/>
    </location>
</feature>
<accession>A0A5J5C959</accession>
<protein>
    <submittedName>
        <fullName evidence="2">Uncharacterized protein</fullName>
    </submittedName>
</protein>
<dbReference type="PANTHER" id="PTHR33264">
    <property type="entry name" value="EXPRESSED PROTEIN"/>
    <property type="match status" value="1"/>
</dbReference>
<gene>
    <name evidence="2" type="ORF">F0562_001805</name>
</gene>
<sequence>MMIRACQSPPVNRSQPLLTPEPSPKDDKHRIGEVAGGTAAECAAICCCCPCGLMNLLLLAVYKVPKGLCKKALKKRKRQKVMKKKKLLQQQHHHEQKSGPTHRYDESEEESDQSEALGREWQATMKLEFDPGRMRRG</sequence>
<dbReference type="Proteomes" id="UP000325577">
    <property type="component" value="Linkage Group LG0"/>
</dbReference>
<proteinExistence type="predicted"/>
<keyword evidence="3" id="KW-1185">Reference proteome</keyword>
<evidence type="ECO:0000313" key="2">
    <source>
        <dbReference type="EMBL" id="KAA8550121.1"/>
    </source>
</evidence>
<feature type="compositionally biased region" description="Basic and acidic residues" evidence="1">
    <location>
        <begin position="127"/>
        <end position="137"/>
    </location>
</feature>
<reference evidence="2 3" key="1">
    <citation type="submission" date="2019-09" db="EMBL/GenBank/DDBJ databases">
        <title>A chromosome-level genome assembly of the Chinese tupelo Nyssa sinensis.</title>
        <authorList>
            <person name="Yang X."/>
            <person name="Kang M."/>
            <person name="Yang Y."/>
            <person name="Xiong H."/>
            <person name="Wang M."/>
            <person name="Zhang Z."/>
            <person name="Wang Z."/>
            <person name="Wu H."/>
            <person name="Ma T."/>
            <person name="Liu J."/>
            <person name="Xi Z."/>
        </authorList>
    </citation>
    <scope>NUCLEOTIDE SEQUENCE [LARGE SCALE GENOMIC DNA]</scope>
    <source>
        <strain evidence="2">J267</strain>
        <tissue evidence="2">Leaf</tissue>
    </source>
</reference>
<organism evidence="2 3">
    <name type="scientific">Nyssa sinensis</name>
    <dbReference type="NCBI Taxonomy" id="561372"/>
    <lineage>
        <taxon>Eukaryota</taxon>
        <taxon>Viridiplantae</taxon>
        <taxon>Streptophyta</taxon>
        <taxon>Embryophyta</taxon>
        <taxon>Tracheophyta</taxon>
        <taxon>Spermatophyta</taxon>
        <taxon>Magnoliopsida</taxon>
        <taxon>eudicotyledons</taxon>
        <taxon>Gunneridae</taxon>
        <taxon>Pentapetalae</taxon>
        <taxon>asterids</taxon>
        <taxon>Cornales</taxon>
        <taxon>Nyssaceae</taxon>
        <taxon>Nyssa</taxon>
    </lineage>
</organism>
<dbReference type="PANTHER" id="PTHR33264:SF8">
    <property type="entry name" value="EXPRESSED PROTEIN"/>
    <property type="match status" value="1"/>
</dbReference>
<name>A0A5J5C959_9ASTE</name>
<evidence type="ECO:0000313" key="3">
    <source>
        <dbReference type="Proteomes" id="UP000325577"/>
    </source>
</evidence>
<evidence type="ECO:0000256" key="1">
    <source>
        <dbReference type="SAM" id="MobiDB-lite"/>
    </source>
</evidence>
<dbReference type="AlphaFoldDB" id="A0A5J5C959"/>